<protein>
    <submittedName>
        <fullName evidence="1">PEP-CTERM/exosortase system-associated acyltransferase</fullName>
    </submittedName>
</protein>
<keyword evidence="1" id="KW-0012">Acyltransferase</keyword>
<name>A0A9D7QKB7_9RHOO</name>
<dbReference type="InterPro" id="IPR016181">
    <property type="entry name" value="Acyl_CoA_acyltransferase"/>
</dbReference>
<dbReference type="SUPFAM" id="SSF55729">
    <property type="entry name" value="Acyl-CoA N-acyltransferases (Nat)"/>
    <property type="match status" value="1"/>
</dbReference>
<sequence length="275" mass="31844">MLIEALVGGKHRDLLAPHFSFEQLRPGNVVETDLFRQIAALRYEVYCLECRYLNPEDYPRQVEIDDYDERSAHAAARNAERLMVGTMRLVQATANQRYPFEEHCTVFDDFVFPPREQCGEVSRLVVLKSFRRRPGDSMQGITKEFQERGSPGAIVPAVQRKPGRERRSNSPEILLGLYREIFRFSRQAGIRYWFAAMEKPLARSLSRMGFDFNPIGPETDYYGPVTPFMADLEEILANLQRQNPLLLAWFNDRPISPWLLFSTWMKMKFAAAGKP</sequence>
<evidence type="ECO:0000313" key="2">
    <source>
        <dbReference type="Proteomes" id="UP000808146"/>
    </source>
</evidence>
<comment type="caution">
    <text evidence="1">The sequence shown here is derived from an EMBL/GenBank/DDBJ whole genome shotgun (WGS) entry which is preliminary data.</text>
</comment>
<dbReference type="Proteomes" id="UP000808146">
    <property type="component" value="Unassembled WGS sequence"/>
</dbReference>
<gene>
    <name evidence="1" type="ORF">IPN75_18590</name>
</gene>
<keyword evidence="1" id="KW-0808">Transferase</keyword>
<proteinExistence type="predicted"/>
<reference evidence="1" key="1">
    <citation type="submission" date="2020-10" db="EMBL/GenBank/DDBJ databases">
        <title>Connecting structure to function with the recovery of over 1000 high-quality activated sludge metagenome-assembled genomes encoding full-length rRNA genes using long-read sequencing.</title>
        <authorList>
            <person name="Singleton C.M."/>
            <person name="Petriglieri F."/>
            <person name="Kristensen J.M."/>
            <person name="Kirkegaard R.H."/>
            <person name="Michaelsen T.Y."/>
            <person name="Andersen M.H."/>
            <person name="Karst S.M."/>
            <person name="Dueholm M.S."/>
            <person name="Nielsen P.H."/>
            <person name="Albertsen M."/>
        </authorList>
    </citation>
    <scope>NUCLEOTIDE SEQUENCE</scope>
    <source>
        <strain evidence="1">OdNE_18-Q3-R46-58_BAT3C.305</strain>
    </source>
</reference>
<organism evidence="1 2">
    <name type="scientific">Candidatus Dechloromonas phosphorivorans</name>
    <dbReference type="NCBI Taxonomy" id="2899244"/>
    <lineage>
        <taxon>Bacteria</taxon>
        <taxon>Pseudomonadati</taxon>
        <taxon>Pseudomonadota</taxon>
        <taxon>Betaproteobacteria</taxon>
        <taxon>Rhodocyclales</taxon>
        <taxon>Azonexaceae</taxon>
        <taxon>Dechloromonas</taxon>
    </lineage>
</organism>
<dbReference type="EMBL" id="JADKBR010000026">
    <property type="protein sequence ID" value="MBK8892219.1"/>
    <property type="molecule type" value="Genomic_DNA"/>
</dbReference>
<dbReference type="Pfam" id="PF13444">
    <property type="entry name" value="Acetyltransf_5"/>
    <property type="match status" value="1"/>
</dbReference>
<dbReference type="InterPro" id="IPR022484">
    <property type="entry name" value="PEP-CTERM/exosrtase_acylTfrase"/>
</dbReference>
<dbReference type="Gene3D" id="3.40.630.30">
    <property type="match status" value="1"/>
</dbReference>
<dbReference type="NCBIfam" id="TIGR03694">
    <property type="entry name" value="exosort_acyl"/>
    <property type="match status" value="1"/>
</dbReference>
<evidence type="ECO:0000313" key="1">
    <source>
        <dbReference type="EMBL" id="MBK8892219.1"/>
    </source>
</evidence>
<dbReference type="GO" id="GO:0016746">
    <property type="term" value="F:acyltransferase activity"/>
    <property type="evidence" value="ECO:0007669"/>
    <property type="project" value="UniProtKB-KW"/>
</dbReference>
<dbReference type="AlphaFoldDB" id="A0A9D7QKB7"/>
<accession>A0A9D7QKB7</accession>